<dbReference type="EMBL" id="PJQY01000330">
    <property type="protein sequence ID" value="PQQ12798.1"/>
    <property type="molecule type" value="Genomic_DNA"/>
</dbReference>
<gene>
    <name evidence="1" type="ORF">Pyn_36708</name>
</gene>
<dbReference type="Proteomes" id="UP000250321">
    <property type="component" value="Unassembled WGS sequence"/>
</dbReference>
<reference evidence="1 2" key="1">
    <citation type="submission" date="2018-02" db="EMBL/GenBank/DDBJ databases">
        <title>Draft genome of wild Prunus yedoensis var. nudiflora.</title>
        <authorList>
            <person name="Baek S."/>
            <person name="Kim J.-H."/>
            <person name="Choi K."/>
            <person name="Kim G.-B."/>
            <person name="Cho A."/>
            <person name="Jang H."/>
            <person name="Shin C.-H."/>
            <person name="Yu H.-J."/>
            <person name="Mun J.-H."/>
        </authorList>
    </citation>
    <scope>NUCLEOTIDE SEQUENCE [LARGE SCALE GENOMIC DNA]</scope>
    <source>
        <strain evidence="2">cv. Jeju island</strain>
        <tissue evidence="1">Leaf</tissue>
    </source>
</reference>
<sequence>MIGRLICIEACIGMRLHDEGGHIIVGGGGYWGPSQETSFFVTDPHEMWGPEKLSVSYVSGPSDWSWAVALGA</sequence>
<accession>A0A314Z6P5</accession>
<name>A0A314Z6P5_PRUYE</name>
<evidence type="ECO:0000313" key="1">
    <source>
        <dbReference type="EMBL" id="PQQ12798.1"/>
    </source>
</evidence>
<evidence type="ECO:0000313" key="2">
    <source>
        <dbReference type="Proteomes" id="UP000250321"/>
    </source>
</evidence>
<comment type="caution">
    <text evidence="1">The sequence shown here is derived from an EMBL/GenBank/DDBJ whole genome shotgun (WGS) entry which is preliminary data.</text>
</comment>
<organism evidence="1 2">
    <name type="scientific">Prunus yedoensis var. nudiflora</name>
    <dbReference type="NCBI Taxonomy" id="2094558"/>
    <lineage>
        <taxon>Eukaryota</taxon>
        <taxon>Viridiplantae</taxon>
        <taxon>Streptophyta</taxon>
        <taxon>Embryophyta</taxon>
        <taxon>Tracheophyta</taxon>
        <taxon>Spermatophyta</taxon>
        <taxon>Magnoliopsida</taxon>
        <taxon>eudicotyledons</taxon>
        <taxon>Gunneridae</taxon>
        <taxon>Pentapetalae</taxon>
        <taxon>rosids</taxon>
        <taxon>fabids</taxon>
        <taxon>Rosales</taxon>
        <taxon>Rosaceae</taxon>
        <taxon>Amygdaloideae</taxon>
        <taxon>Amygdaleae</taxon>
        <taxon>Prunus</taxon>
    </lineage>
</organism>
<keyword evidence="2" id="KW-1185">Reference proteome</keyword>
<dbReference type="AlphaFoldDB" id="A0A314Z6P5"/>
<protein>
    <submittedName>
        <fullName evidence="1">Uncharacterized protein</fullName>
    </submittedName>
</protein>
<proteinExistence type="predicted"/>